<keyword evidence="2" id="KW-1185">Reference proteome</keyword>
<accession>A0A6H3NL38</accession>
<dbReference type="RefSeq" id="WP_135781511.1">
    <property type="nucleotide sequence ID" value="NZ_RQHU01000022.1"/>
</dbReference>
<evidence type="ECO:0000313" key="1">
    <source>
        <dbReference type="EMBL" id="TGN11603.1"/>
    </source>
</evidence>
<comment type="caution">
    <text evidence="1">The sequence shown here is derived from an EMBL/GenBank/DDBJ whole genome shotgun (WGS) entry which is preliminary data.</text>
</comment>
<dbReference type="Proteomes" id="UP000297649">
    <property type="component" value="Unassembled WGS sequence"/>
</dbReference>
<proteinExistence type="predicted"/>
<protein>
    <submittedName>
        <fullName evidence="1">Uncharacterized protein</fullName>
    </submittedName>
</protein>
<dbReference type="EMBL" id="RQHU01000022">
    <property type="protein sequence ID" value="TGN11603.1"/>
    <property type="molecule type" value="Genomic_DNA"/>
</dbReference>
<dbReference type="AlphaFoldDB" id="A0A6H3NL38"/>
<reference evidence="1" key="1">
    <citation type="journal article" date="2019" name="PLoS Negl. Trop. Dis.">
        <title>Revisiting the worldwide diversity of Leptospira species in the environment.</title>
        <authorList>
            <person name="Vincent A.T."/>
            <person name="Schiettekatte O."/>
            <person name="Bourhy P."/>
            <person name="Veyrier F.J."/>
            <person name="Picardeau M."/>
        </authorList>
    </citation>
    <scope>NUCLEOTIDE SEQUENCE [LARGE SCALE GENOMIC DNA]</scope>
    <source>
        <strain evidence="1">201601109</strain>
    </source>
</reference>
<sequence>MEIIIKQISTKEEESNLIVAVNFLVEYYKEEIGDKMDFKLSLLSDENTKKYLVRNVSDDPNTYFCLMVKEGISYGFWLVDESSEMIGIEISISRQFENLAVAENNLNLFEQLIKIAK</sequence>
<name>A0A6H3NL38_9LEPT</name>
<organism evidence="1 2">
    <name type="scientific">Leptospira bandrabouensis</name>
    <dbReference type="NCBI Taxonomy" id="2484903"/>
    <lineage>
        <taxon>Bacteria</taxon>
        <taxon>Pseudomonadati</taxon>
        <taxon>Spirochaetota</taxon>
        <taxon>Spirochaetia</taxon>
        <taxon>Leptospirales</taxon>
        <taxon>Leptospiraceae</taxon>
        <taxon>Leptospira</taxon>
    </lineage>
</organism>
<gene>
    <name evidence="1" type="ORF">EHR08_17065</name>
</gene>
<evidence type="ECO:0000313" key="2">
    <source>
        <dbReference type="Proteomes" id="UP000297649"/>
    </source>
</evidence>